<reference evidence="15 16" key="1">
    <citation type="submission" date="2019-02" db="EMBL/GenBank/DDBJ databases">
        <title>Shewanella sp. D4-2 isolated from Dokdo Island.</title>
        <authorList>
            <person name="Baek K."/>
        </authorList>
    </citation>
    <scope>NUCLEOTIDE SEQUENCE [LARGE SCALE GENOMIC DNA]</scope>
    <source>
        <strain evidence="15 16">D4-2</strain>
    </source>
</reference>
<keyword evidence="5" id="KW-0349">Heme</keyword>
<comment type="subcellular location">
    <subcellularLocation>
        <location evidence="2">Cell membrane</location>
        <topology evidence="2">Multi-pass membrane protein</topology>
    </subcellularLocation>
</comment>
<evidence type="ECO:0000256" key="10">
    <source>
        <dbReference type="ARBA" id="ARBA00023004"/>
    </source>
</evidence>
<name>A0A411PEL8_9GAMM</name>
<evidence type="ECO:0000313" key="15">
    <source>
        <dbReference type="EMBL" id="QBF81912.1"/>
    </source>
</evidence>
<evidence type="ECO:0000256" key="6">
    <source>
        <dbReference type="ARBA" id="ARBA00022692"/>
    </source>
</evidence>
<organism evidence="15 16">
    <name type="scientific">Shewanella maritima</name>
    <dbReference type="NCBI Taxonomy" id="2520507"/>
    <lineage>
        <taxon>Bacteria</taxon>
        <taxon>Pseudomonadati</taxon>
        <taxon>Pseudomonadota</taxon>
        <taxon>Gammaproteobacteria</taxon>
        <taxon>Alteromonadales</taxon>
        <taxon>Shewanellaceae</taxon>
        <taxon>Shewanella</taxon>
    </lineage>
</organism>
<sequence length="188" mass="21208">MFKNTNQGYGWVAIGLHWMSAITVIGLFAVGFWMVELTYYSKWYQVAPHWHKSIGLMLLLATVIRIAWKQLNPKVSKAAEHKAWEQKAASIAHGLIYMLLFTIMVSGILISTADGRGILVFDWFELPSPGLLFGKEQLFENQADIAGLIHQYAAYSLIALVVVHGAGAIKHHFVDKDNTLKRMLRPEK</sequence>
<dbReference type="AlphaFoldDB" id="A0A411PEL8"/>
<dbReference type="RefSeq" id="WP_130597886.1">
    <property type="nucleotide sequence ID" value="NZ_CP036200.1"/>
</dbReference>
<protein>
    <submittedName>
        <fullName evidence="15">Cytochrome b</fullName>
    </submittedName>
</protein>
<dbReference type="InterPro" id="IPR011577">
    <property type="entry name" value="Cyt_b561_bac/Ni-Hgenase"/>
</dbReference>
<keyword evidence="9 13" id="KW-1133">Transmembrane helix</keyword>
<dbReference type="GO" id="GO:0020037">
    <property type="term" value="F:heme binding"/>
    <property type="evidence" value="ECO:0007669"/>
    <property type="project" value="TreeGrafter"/>
</dbReference>
<keyword evidence="8" id="KW-0249">Electron transport</keyword>
<dbReference type="EMBL" id="CP036200">
    <property type="protein sequence ID" value="QBF81912.1"/>
    <property type="molecule type" value="Genomic_DNA"/>
</dbReference>
<comment type="cofactor">
    <cofactor evidence="1">
        <name>heme b</name>
        <dbReference type="ChEBI" id="CHEBI:60344"/>
    </cofactor>
</comment>
<evidence type="ECO:0000256" key="5">
    <source>
        <dbReference type="ARBA" id="ARBA00022617"/>
    </source>
</evidence>
<gene>
    <name evidence="15" type="ORF">EXU30_03755</name>
</gene>
<keyword evidence="7" id="KW-0479">Metal-binding</keyword>
<dbReference type="KEGG" id="smai:EXU30_03755"/>
<evidence type="ECO:0000256" key="9">
    <source>
        <dbReference type="ARBA" id="ARBA00022989"/>
    </source>
</evidence>
<evidence type="ECO:0000313" key="16">
    <source>
        <dbReference type="Proteomes" id="UP000291106"/>
    </source>
</evidence>
<evidence type="ECO:0000256" key="4">
    <source>
        <dbReference type="ARBA" id="ARBA00022475"/>
    </source>
</evidence>
<evidence type="ECO:0000256" key="11">
    <source>
        <dbReference type="ARBA" id="ARBA00023136"/>
    </source>
</evidence>
<evidence type="ECO:0000256" key="12">
    <source>
        <dbReference type="ARBA" id="ARBA00037975"/>
    </source>
</evidence>
<dbReference type="GO" id="GO:0022904">
    <property type="term" value="P:respiratory electron transport chain"/>
    <property type="evidence" value="ECO:0007669"/>
    <property type="project" value="InterPro"/>
</dbReference>
<proteinExistence type="inferred from homology"/>
<dbReference type="OrthoDB" id="9793784at2"/>
<evidence type="ECO:0000256" key="7">
    <source>
        <dbReference type="ARBA" id="ARBA00022723"/>
    </source>
</evidence>
<keyword evidence="6 13" id="KW-0812">Transmembrane</keyword>
<dbReference type="GO" id="GO:0009055">
    <property type="term" value="F:electron transfer activity"/>
    <property type="evidence" value="ECO:0007669"/>
    <property type="project" value="InterPro"/>
</dbReference>
<comment type="similarity">
    <text evidence="12">Belongs to the cytochrome b561 family.</text>
</comment>
<evidence type="ECO:0000256" key="2">
    <source>
        <dbReference type="ARBA" id="ARBA00004651"/>
    </source>
</evidence>
<keyword evidence="11 13" id="KW-0472">Membrane</keyword>
<feature type="transmembrane region" description="Helical" evidence="13">
    <location>
        <begin position="12"/>
        <end position="35"/>
    </location>
</feature>
<accession>A0A411PEL8</accession>
<keyword evidence="10" id="KW-0408">Iron</keyword>
<keyword evidence="4" id="KW-1003">Cell membrane</keyword>
<dbReference type="InterPro" id="IPR052168">
    <property type="entry name" value="Cytochrome_b561_oxidase"/>
</dbReference>
<dbReference type="GO" id="GO:0005886">
    <property type="term" value="C:plasma membrane"/>
    <property type="evidence" value="ECO:0007669"/>
    <property type="project" value="UniProtKB-SubCell"/>
</dbReference>
<evidence type="ECO:0000256" key="8">
    <source>
        <dbReference type="ARBA" id="ARBA00022982"/>
    </source>
</evidence>
<feature type="transmembrane region" description="Helical" evidence="13">
    <location>
        <begin position="89"/>
        <end position="110"/>
    </location>
</feature>
<keyword evidence="16" id="KW-1185">Reference proteome</keyword>
<evidence type="ECO:0000259" key="14">
    <source>
        <dbReference type="Pfam" id="PF01292"/>
    </source>
</evidence>
<feature type="transmembrane region" description="Helical" evidence="13">
    <location>
        <begin position="152"/>
        <end position="173"/>
    </location>
</feature>
<evidence type="ECO:0000256" key="1">
    <source>
        <dbReference type="ARBA" id="ARBA00001970"/>
    </source>
</evidence>
<dbReference type="PANTHER" id="PTHR30529">
    <property type="entry name" value="CYTOCHROME B561"/>
    <property type="match status" value="1"/>
</dbReference>
<dbReference type="Pfam" id="PF01292">
    <property type="entry name" value="Ni_hydr_CYTB"/>
    <property type="match status" value="1"/>
</dbReference>
<feature type="domain" description="Cytochrome b561 bacterial/Ni-hydrogenase" evidence="14">
    <location>
        <begin position="9"/>
        <end position="185"/>
    </location>
</feature>
<dbReference type="PANTHER" id="PTHR30529:SF1">
    <property type="entry name" value="CYTOCHROME B561 HOMOLOG 2"/>
    <property type="match status" value="1"/>
</dbReference>
<feature type="transmembrane region" description="Helical" evidence="13">
    <location>
        <begin position="50"/>
        <end position="68"/>
    </location>
</feature>
<evidence type="ECO:0000256" key="3">
    <source>
        <dbReference type="ARBA" id="ARBA00022448"/>
    </source>
</evidence>
<keyword evidence="3" id="KW-0813">Transport</keyword>
<evidence type="ECO:0000256" key="13">
    <source>
        <dbReference type="SAM" id="Phobius"/>
    </source>
</evidence>
<dbReference type="InterPro" id="IPR016174">
    <property type="entry name" value="Di-haem_cyt_TM"/>
</dbReference>
<dbReference type="SUPFAM" id="SSF81342">
    <property type="entry name" value="Transmembrane di-heme cytochromes"/>
    <property type="match status" value="1"/>
</dbReference>
<dbReference type="GO" id="GO:0046872">
    <property type="term" value="F:metal ion binding"/>
    <property type="evidence" value="ECO:0007669"/>
    <property type="project" value="UniProtKB-KW"/>
</dbReference>
<dbReference type="Proteomes" id="UP000291106">
    <property type="component" value="Chromosome"/>
</dbReference>